<evidence type="ECO:0000313" key="2">
    <source>
        <dbReference type="Proteomes" id="UP000549617"/>
    </source>
</evidence>
<gene>
    <name evidence="1" type="ORF">FHS49_003737</name>
</gene>
<protein>
    <recommendedName>
        <fullName evidence="3">DUF3108 domain-containing protein</fullName>
    </recommendedName>
</protein>
<reference evidence="1 2" key="1">
    <citation type="submission" date="2020-08" db="EMBL/GenBank/DDBJ databases">
        <title>Genomic Encyclopedia of Type Strains, Phase IV (KMG-IV): sequencing the most valuable type-strain genomes for metagenomic binning, comparative biology and taxonomic classification.</title>
        <authorList>
            <person name="Goeker M."/>
        </authorList>
    </citation>
    <scope>NUCLEOTIDE SEQUENCE [LARGE SCALE GENOMIC DNA]</scope>
    <source>
        <strain evidence="1 2">DSM 25079</strain>
    </source>
</reference>
<sequence>MKHETISGKILYTSRKPGREGEERGREYFTFTKHSDGSRTLRALCEIEEPSPTVMRDITYSLDANDMPTDCFVRLMIGDTFMGAGLFRITEDFVECESFGPSIGRLSQKVPIVGTFDGFGTHPIQGDAYITKKMDKSKGPHARALRTFLPSPDHRGATPPMISEVNIQLAYLGDETVTVEAGTFAASHYRFSDPDAGMATADGAHPDYDVWVTADDDAIFLKGGVGGYMQTWYELAELTRR</sequence>
<keyword evidence="2" id="KW-1185">Reference proteome</keyword>
<proteinExistence type="predicted"/>
<evidence type="ECO:0000313" key="1">
    <source>
        <dbReference type="EMBL" id="MBB5687693.1"/>
    </source>
</evidence>
<name>A0A7W9EFV8_9SPHN</name>
<evidence type="ECO:0008006" key="3">
    <source>
        <dbReference type="Google" id="ProtNLM"/>
    </source>
</evidence>
<dbReference type="RefSeq" id="WP_184021800.1">
    <property type="nucleotide sequence ID" value="NZ_JACIJC010000007.1"/>
</dbReference>
<comment type="caution">
    <text evidence="1">The sequence shown here is derived from an EMBL/GenBank/DDBJ whole genome shotgun (WGS) entry which is preliminary data.</text>
</comment>
<dbReference type="Proteomes" id="UP000549617">
    <property type="component" value="Unassembled WGS sequence"/>
</dbReference>
<accession>A0A7W9EFV8</accession>
<dbReference type="EMBL" id="JACIJC010000007">
    <property type="protein sequence ID" value="MBB5687693.1"/>
    <property type="molecule type" value="Genomic_DNA"/>
</dbReference>
<organism evidence="1 2">
    <name type="scientific">Sphingobium boeckii</name>
    <dbReference type="NCBI Taxonomy" id="1082345"/>
    <lineage>
        <taxon>Bacteria</taxon>
        <taxon>Pseudomonadati</taxon>
        <taxon>Pseudomonadota</taxon>
        <taxon>Alphaproteobacteria</taxon>
        <taxon>Sphingomonadales</taxon>
        <taxon>Sphingomonadaceae</taxon>
        <taxon>Sphingobium</taxon>
    </lineage>
</organism>
<dbReference type="AlphaFoldDB" id="A0A7W9EFV8"/>